<organism evidence="1 2">
    <name type="scientific">Thermomonospora cellulosilytica</name>
    <dbReference type="NCBI Taxonomy" id="1411118"/>
    <lineage>
        <taxon>Bacteria</taxon>
        <taxon>Bacillati</taxon>
        <taxon>Actinomycetota</taxon>
        <taxon>Actinomycetes</taxon>
        <taxon>Streptosporangiales</taxon>
        <taxon>Thermomonosporaceae</taxon>
        <taxon>Thermomonospora</taxon>
    </lineage>
</organism>
<keyword evidence="2" id="KW-1185">Reference proteome</keyword>
<sequence length="92" mass="9962">MLSEVVGYEFGDSDWLAVSTALPGTDDERAEGWYCYPLVGRSEVQVRLAQAVGSGVVSVEIGYAADDRLVVAVPLLLDVFARYRVLPEGGRL</sequence>
<evidence type="ECO:0000313" key="2">
    <source>
        <dbReference type="Proteomes" id="UP000539313"/>
    </source>
</evidence>
<dbReference type="Proteomes" id="UP000539313">
    <property type="component" value="Unassembled WGS sequence"/>
</dbReference>
<evidence type="ECO:0000313" key="1">
    <source>
        <dbReference type="EMBL" id="MBA9001395.1"/>
    </source>
</evidence>
<name>A0A7W3R6I8_9ACTN</name>
<dbReference type="AlphaFoldDB" id="A0A7W3R6I8"/>
<reference evidence="1 2" key="1">
    <citation type="submission" date="2020-08" db="EMBL/GenBank/DDBJ databases">
        <title>Sequencing the genomes of 1000 actinobacteria strains.</title>
        <authorList>
            <person name="Klenk H.-P."/>
        </authorList>
    </citation>
    <scope>NUCLEOTIDE SEQUENCE [LARGE SCALE GENOMIC DNA]</scope>
    <source>
        <strain evidence="1 2">DSM 45823</strain>
    </source>
</reference>
<gene>
    <name evidence="1" type="ORF">HNR21_000277</name>
</gene>
<comment type="caution">
    <text evidence="1">The sequence shown here is derived from an EMBL/GenBank/DDBJ whole genome shotgun (WGS) entry which is preliminary data.</text>
</comment>
<proteinExistence type="predicted"/>
<protein>
    <submittedName>
        <fullName evidence="1">Uncharacterized protein</fullName>
    </submittedName>
</protein>
<dbReference type="RefSeq" id="WP_220500000.1">
    <property type="nucleotide sequence ID" value="NZ_JACJII010000001.1"/>
</dbReference>
<dbReference type="EMBL" id="JACJII010000001">
    <property type="protein sequence ID" value="MBA9001395.1"/>
    <property type="molecule type" value="Genomic_DNA"/>
</dbReference>
<accession>A0A7W3R6I8</accession>